<reference evidence="6 7" key="2">
    <citation type="submission" date="2019-01" db="EMBL/GenBank/DDBJ databases">
        <authorList>
            <person name="Li Y."/>
        </authorList>
    </citation>
    <scope>NUCLEOTIDE SEQUENCE [LARGE SCALE GENOMIC DNA]</scope>
    <source>
        <strain evidence="6 7">07D10-4-3</strain>
    </source>
</reference>
<evidence type="ECO:0000313" key="6">
    <source>
        <dbReference type="EMBL" id="RWR29336.1"/>
    </source>
</evidence>
<dbReference type="PRINTS" id="PR00039">
    <property type="entry name" value="HTHLYSR"/>
</dbReference>
<dbReference type="GO" id="GO:0003700">
    <property type="term" value="F:DNA-binding transcription factor activity"/>
    <property type="evidence" value="ECO:0007669"/>
    <property type="project" value="InterPro"/>
</dbReference>
<dbReference type="InterPro" id="IPR005119">
    <property type="entry name" value="LysR_subst-bd"/>
</dbReference>
<dbReference type="PROSITE" id="PS50931">
    <property type="entry name" value="HTH_LYSR"/>
    <property type="match status" value="1"/>
</dbReference>
<gene>
    <name evidence="6" type="ORF">D2T29_14945</name>
</gene>
<dbReference type="Gene3D" id="3.40.190.290">
    <property type="match status" value="1"/>
</dbReference>
<dbReference type="Gene3D" id="1.10.10.10">
    <property type="entry name" value="Winged helix-like DNA-binding domain superfamily/Winged helix DNA-binding domain"/>
    <property type="match status" value="1"/>
</dbReference>
<dbReference type="GO" id="GO:0043565">
    <property type="term" value="F:sequence-specific DNA binding"/>
    <property type="evidence" value="ECO:0007669"/>
    <property type="project" value="TreeGrafter"/>
</dbReference>
<dbReference type="RefSeq" id="WP_128233087.1">
    <property type="nucleotide sequence ID" value="NZ_SAUY01000020.1"/>
</dbReference>
<dbReference type="Proteomes" id="UP000284451">
    <property type="component" value="Unassembled WGS sequence"/>
</dbReference>
<evidence type="ECO:0000256" key="3">
    <source>
        <dbReference type="ARBA" id="ARBA00023125"/>
    </source>
</evidence>
<reference evidence="6 7" key="1">
    <citation type="submission" date="2019-01" db="EMBL/GenBank/DDBJ databases">
        <title>Sinorhodobacter populi sp. nov. isolated from the symptomatic bark tissue of Populus euramericana canker.</title>
        <authorList>
            <person name="Xu G."/>
        </authorList>
    </citation>
    <scope>NUCLEOTIDE SEQUENCE [LARGE SCALE GENOMIC DNA]</scope>
    <source>
        <strain evidence="6 7">07D10-4-3</strain>
    </source>
</reference>
<evidence type="ECO:0000256" key="1">
    <source>
        <dbReference type="ARBA" id="ARBA00009437"/>
    </source>
</evidence>
<keyword evidence="2" id="KW-0805">Transcription regulation</keyword>
<accession>A0A443K9D4</accession>
<keyword evidence="3" id="KW-0238">DNA-binding</keyword>
<evidence type="ECO:0000256" key="2">
    <source>
        <dbReference type="ARBA" id="ARBA00023015"/>
    </source>
</evidence>
<dbReference type="EMBL" id="SAUY01000020">
    <property type="protein sequence ID" value="RWR29336.1"/>
    <property type="molecule type" value="Genomic_DNA"/>
</dbReference>
<dbReference type="SUPFAM" id="SSF46785">
    <property type="entry name" value="Winged helix' DNA-binding domain"/>
    <property type="match status" value="1"/>
</dbReference>
<comment type="similarity">
    <text evidence="1">Belongs to the LysR transcriptional regulatory family.</text>
</comment>
<name>A0A443K9D4_9RHOB</name>
<organism evidence="6 7">
    <name type="scientific">Paenirhodobacter populi</name>
    <dbReference type="NCBI Taxonomy" id="2306993"/>
    <lineage>
        <taxon>Bacteria</taxon>
        <taxon>Pseudomonadati</taxon>
        <taxon>Pseudomonadota</taxon>
        <taxon>Alphaproteobacteria</taxon>
        <taxon>Rhodobacterales</taxon>
        <taxon>Rhodobacter group</taxon>
        <taxon>Paenirhodobacter</taxon>
    </lineage>
</organism>
<dbReference type="GO" id="GO:0010628">
    <property type="term" value="P:positive regulation of gene expression"/>
    <property type="evidence" value="ECO:0007669"/>
    <property type="project" value="TreeGrafter"/>
</dbReference>
<dbReference type="Pfam" id="PF03466">
    <property type="entry name" value="LysR_substrate"/>
    <property type="match status" value="1"/>
</dbReference>
<dbReference type="AlphaFoldDB" id="A0A443K9D4"/>
<dbReference type="PANTHER" id="PTHR30427:SF1">
    <property type="entry name" value="TRANSCRIPTIONAL ACTIVATOR PROTEIN LYSR"/>
    <property type="match status" value="1"/>
</dbReference>
<comment type="caution">
    <text evidence="6">The sequence shown here is derived from an EMBL/GenBank/DDBJ whole genome shotgun (WGS) entry which is preliminary data.</text>
</comment>
<protein>
    <submittedName>
        <fullName evidence="6">LysR family transcriptional regulator</fullName>
    </submittedName>
</protein>
<dbReference type="Pfam" id="PF00126">
    <property type="entry name" value="HTH_1"/>
    <property type="match status" value="1"/>
</dbReference>
<feature type="domain" description="HTH lysR-type" evidence="5">
    <location>
        <begin position="11"/>
        <end position="68"/>
    </location>
</feature>
<dbReference type="InterPro" id="IPR036388">
    <property type="entry name" value="WH-like_DNA-bd_sf"/>
</dbReference>
<dbReference type="SUPFAM" id="SSF53850">
    <property type="entry name" value="Periplasmic binding protein-like II"/>
    <property type="match status" value="1"/>
</dbReference>
<evidence type="ECO:0000313" key="7">
    <source>
        <dbReference type="Proteomes" id="UP000284451"/>
    </source>
</evidence>
<evidence type="ECO:0000256" key="4">
    <source>
        <dbReference type="ARBA" id="ARBA00023163"/>
    </source>
</evidence>
<dbReference type="InterPro" id="IPR036390">
    <property type="entry name" value="WH_DNA-bd_sf"/>
</dbReference>
<keyword evidence="4" id="KW-0804">Transcription</keyword>
<dbReference type="InterPro" id="IPR000847">
    <property type="entry name" value="LysR_HTH_N"/>
</dbReference>
<evidence type="ECO:0000259" key="5">
    <source>
        <dbReference type="PROSITE" id="PS50931"/>
    </source>
</evidence>
<proteinExistence type="inferred from homology"/>
<sequence>MMEHDTDLPDISLRLLEIFVEMMRAPTTIKAADALHISQPAVSSGIRQLEAQVGITLFERSSRRLTPTAEAWQLYEEIRPIFTMVRGISRRTRDIRLGLVGRLRIMATPPLGYSTAPRALQKLLNDRPGVSVSFDVRRLDEVIDAVQSGAADIGLAIAQHRMETVNVSLLHRSQMVALVPEESPLARQPSVSASDLSGQPLVGLERDSNLGLLVRKAFDQAGAEYLPHVEVRYCQTAAMLAAHKLGVTVVDPWSARTAPVPGLVERPFTPVCEVRAVMLTRRGVPHSGLVRTFITNLRAAQDEVAFV</sequence>
<dbReference type="PANTHER" id="PTHR30427">
    <property type="entry name" value="TRANSCRIPTIONAL ACTIVATOR PROTEIN LYSR"/>
    <property type="match status" value="1"/>
</dbReference>